<accession>A0A134AJZ1</accession>
<protein>
    <submittedName>
        <fullName evidence="5">DnaJ domain protein</fullName>
    </submittedName>
    <submittedName>
        <fullName evidence="4">Heat shock protein DnaJ domain-containing protein</fullName>
    </submittedName>
</protein>
<dbReference type="RefSeq" id="WP_060917668.1">
    <property type="nucleotide sequence ID" value="NZ_AP019835.1"/>
</dbReference>
<dbReference type="PRINTS" id="PR00625">
    <property type="entry name" value="JDOMAIN"/>
</dbReference>
<evidence type="ECO:0000313" key="4">
    <source>
        <dbReference type="EMBL" id="BBM49134.1"/>
    </source>
</evidence>
<dbReference type="InterPro" id="IPR051938">
    <property type="entry name" value="Apopto_cytoskel_mod"/>
</dbReference>
<reference evidence="4 7" key="3">
    <citation type="submission" date="2019-07" db="EMBL/GenBank/DDBJ databases">
        <title>Complete Genome Sequence of Leptotrichia wadei Strain JMUB3934.</title>
        <authorList>
            <person name="Watanabe S."/>
            <person name="Cui L."/>
        </authorList>
    </citation>
    <scope>NUCLEOTIDE SEQUENCE [LARGE SCALE GENOMIC DNA]</scope>
    <source>
        <strain evidence="4 7">JMUB3934</strain>
    </source>
</reference>
<feature type="domain" description="J" evidence="3">
    <location>
        <begin position="2"/>
        <end position="67"/>
    </location>
</feature>
<keyword evidence="4" id="KW-0346">Stress response</keyword>
<dbReference type="PANTHER" id="PTHR44145:SF3">
    <property type="entry name" value="DNAJ HOMOLOG SUBFAMILY A MEMBER 3, MITOCHONDRIAL"/>
    <property type="match status" value="1"/>
</dbReference>
<name>A0A134AJZ1_9FUSO</name>
<keyword evidence="6" id="KW-1185">Reference proteome</keyword>
<dbReference type="OrthoDB" id="9779889at2"/>
<dbReference type="SUPFAM" id="SSF46565">
    <property type="entry name" value="Chaperone J-domain"/>
    <property type="match status" value="1"/>
</dbReference>
<proteinExistence type="predicted"/>
<dbReference type="Proteomes" id="UP000321501">
    <property type="component" value="Chromosome"/>
</dbReference>
<evidence type="ECO:0000256" key="2">
    <source>
        <dbReference type="SAM" id="MobiDB-lite"/>
    </source>
</evidence>
<dbReference type="PROSITE" id="PS50076">
    <property type="entry name" value="DNAJ_2"/>
    <property type="match status" value="1"/>
</dbReference>
<dbReference type="AlphaFoldDB" id="A0A134AJZ1"/>
<reference evidence="5" key="2">
    <citation type="submission" date="2016-01" db="EMBL/GenBank/DDBJ databases">
        <authorList>
            <person name="Oliw E.H."/>
        </authorList>
    </citation>
    <scope>NUCLEOTIDE SEQUENCE [LARGE SCALE GENOMIC DNA]</scope>
    <source>
        <strain evidence="5">KA00185</strain>
    </source>
</reference>
<dbReference type="GO" id="GO:0007005">
    <property type="term" value="P:mitochondrion organization"/>
    <property type="evidence" value="ECO:0007669"/>
    <property type="project" value="TreeGrafter"/>
</dbReference>
<feature type="region of interest" description="Disordered" evidence="2">
    <location>
        <begin position="62"/>
        <end position="86"/>
    </location>
</feature>
<evidence type="ECO:0000313" key="6">
    <source>
        <dbReference type="Proteomes" id="UP000070483"/>
    </source>
</evidence>
<dbReference type="EMBL" id="AP019835">
    <property type="protein sequence ID" value="BBM49134.1"/>
    <property type="molecule type" value="Genomic_DNA"/>
</dbReference>
<dbReference type="Pfam" id="PF00226">
    <property type="entry name" value="DnaJ"/>
    <property type="match status" value="1"/>
</dbReference>
<dbReference type="PROSITE" id="PS00636">
    <property type="entry name" value="DNAJ_1"/>
    <property type="match status" value="1"/>
</dbReference>
<gene>
    <name evidence="5" type="ORF">HMPREF3180_00823</name>
    <name evidence="4" type="ORF">JMUB3934_0429</name>
</gene>
<dbReference type="InterPro" id="IPR036869">
    <property type="entry name" value="J_dom_sf"/>
</dbReference>
<keyword evidence="1" id="KW-0143">Chaperone</keyword>
<dbReference type="InterPro" id="IPR001623">
    <property type="entry name" value="DnaJ_domain"/>
</dbReference>
<dbReference type="PANTHER" id="PTHR44145">
    <property type="entry name" value="DNAJ HOMOLOG SUBFAMILY A MEMBER 3, MITOCHONDRIAL"/>
    <property type="match status" value="1"/>
</dbReference>
<dbReference type="EMBL" id="LSDD01000056">
    <property type="protein sequence ID" value="KXB67959.1"/>
    <property type="molecule type" value="Genomic_DNA"/>
</dbReference>
<dbReference type="CDD" id="cd06257">
    <property type="entry name" value="DnaJ"/>
    <property type="match status" value="1"/>
</dbReference>
<dbReference type="Gene3D" id="1.10.287.110">
    <property type="entry name" value="DnaJ domain"/>
    <property type="match status" value="1"/>
</dbReference>
<evidence type="ECO:0000256" key="1">
    <source>
        <dbReference type="ARBA" id="ARBA00023186"/>
    </source>
</evidence>
<dbReference type="STRING" id="157687.HMPREF3180_00823"/>
<organism evidence="5 6">
    <name type="scientific">Leptotrichia wadei</name>
    <dbReference type="NCBI Taxonomy" id="157687"/>
    <lineage>
        <taxon>Bacteria</taxon>
        <taxon>Fusobacteriati</taxon>
        <taxon>Fusobacteriota</taxon>
        <taxon>Fusobacteriia</taxon>
        <taxon>Fusobacteriales</taxon>
        <taxon>Leptotrichiaceae</taxon>
        <taxon>Leptotrichia</taxon>
    </lineage>
</organism>
<evidence type="ECO:0000259" key="3">
    <source>
        <dbReference type="PROSITE" id="PS50076"/>
    </source>
</evidence>
<evidence type="ECO:0000313" key="7">
    <source>
        <dbReference type="Proteomes" id="UP000321501"/>
    </source>
</evidence>
<dbReference type="SMART" id="SM00271">
    <property type="entry name" value="DnaJ"/>
    <property type="match status" value="1"/>
</dbReference>
<reference evidence="6" key="1">
    <citation type="submission" date="2016-01" db="EMBL/GenBank/DDBJ databases">
        <authorList>
            <person name="Mitreva M."/>
            <person name="Pepin K.H."/>
            <person name="Mihindukulasuriya K.A."/>
            <person name="Fulton R."/>
            <person name="Fronick C."/>
            <person name="O'Laughlin M."/>
            <person name="Miner T."/>
            <person name="Herter B."/>
            <person name="Rosa B.A."/>
            <person name="Cordes M."/>
            <person name="Tomlinson C."/>
            <person name="Wollam A."/>
            <person name="Palsikar V.B."/>
            <person name="Mardis E.R."/>
            <person name="Wilson R.K."/>
        </authorList>
    </citation>
    <scope>NUCLEOTIDE SEQUENCE [LARGE SCALE GENOMIC DNA]</scope>
    <source>
        <strain evidence="6">KA00185</strain>
    </source>
</reference>
<dbReference type="InterPro" id="IPR018253">
    <property type="entry name" value="DnaJ_domain_CS"/>
</dbReference>
<dbReference type="Proteomes" id="UP000070483">
    <property type="component" value="Unassembled WGS sequence"/>
</dbReference>
<evidence type="ECO:0000313" key="5">
    <source>
        <dbReference type="EMBL" id="KXB67959.1"/>
    </source>
</evidence>
<sequence length="149" mass="17965">MNYYEVLGVSENADISEIKKKYRKLAMKYHPDRNSGDENATKKFRKVTEAYEVLGDEKKREEYDCKRKNVQSQRRNKNKKENVKDEFSQNDFTFGRDFFKSAKEMRGMFENSFRMDKMGEKRARSEKENIKSRFDQFFDVKKKNNDNFG</sequence>
<dbReference type="PATRIC" id="fig|157687.3.peg.820"/>